<dbReference type="Gene3D" id="3.40.50.2300">
    <property type="match status" value="1"/>
</dbReference>
<dbReference type="PANTHER" id="PTHR44591">
    <property type="entry name" value="STRESS RESPONSE REGULATOR PROTEIN 1"/>
    <property type="match status" value="1"/>
</dbReference>
<keyword evidence="1 2" id="KW-0597">Phosphoprotein</keyword>
<dbReference type="PROSITE" id="PS50110">
    <property type="entry name" value="RESPONSE_REGULATORY"/>
    <property type="match status" value="1"/>
</dbReference>
<gene>
    <name evidence="4" type="ORF">CPY51_06150</name>
</gene>
<dbReference type="PANTHER" id="PTHR44591:SF25">
    <property type="entry name" value="CHEMOTAXIS TWO-COMPONENT RESPONSE REGULATOR"/>
    <property type="match status" value="1"/>
</dbReference>
<evidence type="ECO:0000313" key="4">
    <source>
        <dbReference type="EMBL" id="PZM15743.1"/>
    </source>
</evidence>
<protein>
    <submittedName>
        <fullName evidence="4">Response regulator</fullName>
    </submittedName>
</protein>
<dbReference type="SUPFAM" id="SSF52172">
    <property type="entry name" value="CheY-like"/>
    <property type="match status" value="1"/>
</dbReference>
<dbReference type="InterPro" id="IPR050595">
    <property type="entry name" value="Bact_response_regulator"/>
</dbReference>
<evidence type="ECO:0000256" key="1">
    <source>
        <dbReference type="ARBA" id="ARBA00022553"/>
    </source>
</evidence>
<evidence type="ECO:0000256" key="2">
    <source>
        <dbReference type="PROSITE-ProRule" id="PRU00169"/>
    </source>
</evidence>
<comment type="caution">
    <text evidence="4">The sequence shown here is derived from an EMBL/GenBank/DDBJ whole genome shotgun (WGS) entry which is preliminary data.</text>
</comment>
<dbReference type="InterPro" id="IPR011006">
    <property type="entry name" value="CheY-like_superfamily"/>
</dbReference>
<keyword evidence="5" id="KW-1185">Reference proteome</keyword>
<dbReference type="InterPro" id="IPR001789">
    <property type="entry name" value="Sig_transdc_resp-reg_receiver"/>
</dbReference>
<dbReference type="Pfam" id="PF00072">
    <property type="entry name" value="Response_reg"/>
    <property type="match status" value="1"/>
</dbReference>
<evidence type="ECO:0000313" key="5">
    <source>
        <dbReference type="Proteomes" id="UP000248925"/>
    </source>
</evidence>
<dbReference type="RefSeq" id="WP_111159408.1">
    <property type="nucleotide sequence ID" value="NZ_PCDP01000013.1"/>
</dbReference>
<accession>A0A2W4F018</accession>
<dbReference type="EMBL" id="PCDP01000013">
    <property type="protein sequence ID" value="PZM15743.1"/>
    <property type="molecule type" value="Genomic_DNA"/>
</dbReference>
<dbReference type="GO" id="GO:0000160">
    <property type="term" value="P:phosphorelay signal transduction system"/>
    <property type="evidence" value="ECO:0007669"/>
    <property type="project" value="InterPro"/>
</dbReference>
<dbReference type="AlphaFoldDB" id="A0A2W4F018"/>
<name>A0A2W4F018_9HYPH</name>
<proteinExistence type="predicted"/>
<feature type="modified residue" description="4-aspartylphosphate" evidence="2">
    <location>
        <position position="56"/>
    </location>
</feature>
<feature type="domain" description="Response regulatory" evidence="3">
    <location>
        <begin position="7"/>
        <end position="121"/>
    </location>
</feature>
<organism evidence="4 5">
    <name type="scientific">Rhizobium tubonense</name>
    <dbReference type="NCBI Taxonomy" id="484088"/>
    <lineage>
        <taxon>Bacteria</taxon>
        <taxon>Pseudomonadati</taxon>
        <taxon>Pseudomonadota</taxon>
        <taxon>Alphaproteobacteria</taxon>
        <taxon>Hyphomicrobiales</taxon>
        <taxon>Rhizobiaceae</taxon>
        <taxon>Rhizobium/Agrobacterium group</taxon>
        <taxon>Rhizobium</taxon>
    </lineage>
</organism>
<dbReference type="Proteomes" id="UP000248925">
    <property type="component" value="Unassembled WGS sequence"/>
</dbReference>
<reference evidence="4 5" key="1">
    <citation type="journal article" date="2018" name="Sci. Rep.">
        <title>Rhizobium tumorigenes sp. nov., a novel plant tumorigenic bacterium isolated from cane gall tumors on thornless blackberry.</title>
        <authorList>
            <person name="Kuzmanovi N."/>
            <person name="Smalla K."/>
            <person name="Gronow S."/>
            <person name="PuBawska J."/>
        </authorList>
    </citation>
    <scope>NUCLEOTIDE SEQUENCE [LARGE SCALE GENOMIC DNA]</scope>
    <source>
        <strain evidence="4 5">CCBAU 85046</strain>
    </source>
</reference>
<dbReference type="SMART" id="SM00448">
    <property type="entry name" value="REC"/>
    <property type="match status" value="1"/>
</dbReference>
<evidence type="ECO:0000259" key="3">
    <source>
        <dbReference type="PROSITE" id="PS50110"/>
    </source>
</evidence>
<sequence>MPTKRPLIAIVDDDEPMREAIKGLMRSMGFDAETFSSADDFLSFPHISRTACLVTDINMPGMSGLDLHRRLVALGRSIPTVLITAFPERNAPASALGAEIVGCLTKPFGEQVLLDCIRSALAFGSEDQSGS</sequence>
<dbReference type="OrthoDB" id="9782655at2"/>